<dbReference type="PANTHER" id="PTHR11088">
    <property type="entry name" value="TRNA DIMETHYLALLYLTRANSFERASE"/>
    <property type="match status" value="1"/>
</dbReference>
<comment type="function">
    <text evidence="2 10 12">Catalyzes the transfer of a dimethylallyl group onto the adenine at position 37 in tRNAs that read codons beginning with uridine, leading to the formation of N6-(dimethylallyl)adenosine (i(6)A).</text>
</comment>
<dbReference type="GO" id="GO:0005524">
    <property type="term" value="F:ATP binding"/>
    <property type="evidence" value="ECO:0007669"/>
    <property type="project" value="UniProtKB-UniRule"/>
</dbReference>
<keyword evidence="6 10" id="KW-0547">Nucleotide-binding</keyword>
<evidence type="ECO:0000256" key="10">
    <source>
        <dbReference type="HAMAP-Rule" id="MF_00185"/>
    </source>
</evidence>
<comment type="similarity">
    <text evidence="3 10 13">Belongs to the IPP transferase family.</text>
</comment>
<dbReference type="EMBL" id="PFQF01000024">
    <property type="protein sequence ID" value="PJA20567.1"/>
    <property type="molecule type" value="Genomic_DNA"/>
</dbReference>
<dbReference type="Pfam" id="PF01715">
    <property type="entry name" value="IPPT"/>
    <property type="match status" value="1"/>
</dbReference>
<evidence type="ECO:0000313" key="15">
    <source>
        <dbReference type="Proteomes" id="UP000230137"/>
    </source>
</evidence>
<dbReference type="InterPro" id="IPR039657">
    <property type="entry name" value="Dimethylallyltransferase"/>
</dbReference>
<evidence type="ECO:0000256" key="13">
    <source>
        <dbReference type="RuleBase" id="RU003785"/>
    </source>
</evidence>
<dbReference type="GO" id="GO:0006400">
    <property type="term" value="P:tRNA modification"/>
    <property type="evidence" value="ECO:0007669"/>
    <property type="project" value="TreeGrafter"/>
</dbReference>
<feature type="binding site" evidence="10">
    <location>
        <begin position="11"/>
        <end position="16"/>
    </location>
    <ligand>
        <name>substrate</name>
    </ligand>
</feature>
<evidence type="ECO:0000256" key="11">
    <source>
        <dbReference type="RuleBase" id="RU003783"/>
    </source>
</evidence>
<gene>
    <name evidence="10 14" type="primary">miaA</name>
    <name evidence="14" type="ORF">COX60_01315</name>
</gene>
<keyword evidence="5 10" id="KW-0819">tRNA processing</keyword>
<dbReference type="EC" id="2.5.1.75" evidence="10"/>
<comment type="subunit">
    <text evidence="10">Monomer.</text>
</comment>
<name>A0A2M7W4M7_9BACT</name>
<dbReference type="AlphaFoldDB" id="A0A2M7W4M7"/>
<sequence length="293" mass="34101">MKKLIAIVGPTASGKSGVAKFVVDSLPNIEAISIDSRQVFKGLDIGTGKDKTFFQHLIDIKNPGESISVVEFQKTALKTVKEIYSRNKTPILVGGSNYYMDSIIYKRKFPKVENDKKLSNELNNKTADELFEILQTLDPKRAEYIDVKNKRRLVRALEINMLTSKNTIEKEKVLNKNYRFKTMILGVEVEREKLYKNINKRVEERINEGMVKEVRDLISKKVPKSWLKKLGLEYQIITEYLEAKCTKEEMIQILKYRIHAFARRQLTWLRSNKDIVWIRDKKEALKQVQGFVL</sequence>
<evidence type="ECO:0000256" key="6">
    <source>
        <dbReference type="ARBA" id="ARBA00022741"/>
    </source>
</evidence>
<evidence type="ECO:0000256" key="7">
    <source>
        <dbReference type="ARBA" id="ARBA00022840"/>
    </source>
</evidence>
<accession>A0A2M7W4M7</accession>
<evidence type="ECO:0000256" key="1">
    <source>
        <dbReference type="ARBA" id="ARBA00001946"/>
    </source>
</evidence>
<comment type="caution">
    <text evidence="10">Lacks conserved residue(s) required for the propagation of feature annotation.</text>
</comment>
<keyword evidence="4 10" id="KW-0808">Transferase</keyword>
<proteinExistence type="inferred from homology"/>
<dbReference type="PANTHER" id="PTHR11088:SF60">
    <property type="entry name" value="TRNA DIMETHYLALLYLTRANSFERASE"/>
    <property type="match status" value="1"/>
</dbReference>
<dbReference type="Gene3D" id="3.40.50.300">
    <property type="entry name" value="P-loop containing nucleotide triphosphate hydrolases"/>
    <property type="match status" value="1"/>
</dbReference>
<dbReference type="Proteomes" id="UP000230137">
    <property type="component" value="Unassembled WGS sequence"/>
</dbReference>
<evidence type="ECO:0000256" key="3">
    <source>
        <dbReference type="ARBA" id="ARBA00005842"/>
    </source>
</evidence>
<reference evidence="15" key="1">
    <citation type="submission" date="2017-09" db="EMBL/GenBank/DDBJ databases">
        <title>Depth-based differentiation of microbial function through sediment-hosted aquifers and enrichment of novel symbionts in the deep terrestrial subsurface.</title>
        <authorList>
            <person name="Probst A.J."/>
            <person name="Ladd B."/>
            <person name="Jarett J.K."/>
            <person name="Geller-Mcgrath D.E."/>
            <person name="Sieber C.M.K."/>
            <person name="Emerson J.B."/>
            <person name="Anantharaman K."/>
            <person name="Thomas B.C."/>
            <person name="Malmstrom R."/>
            <person name="Stieglmeier M."/>
            <person name="Klingl A."/>
            <person name="Woyke T."/>
            <person name="Ryan C.M."/>
            <person name="Banfield J.F."/>
        </authorList>
    </citation>
    <scope>NUCLEOTIDE SEQUENCE [LARGE SCALE GENOMIC DNA]</scope>
</reference>
<dbReference type="InterPro" id="IPR018022">
    <property type="entry name" value="IPT"/>
</dbReference>
<evidence type="ECO:0000256" key="4">
    <source>
        <dbReference type="ARBA" id="ARBA00022679"/>
    </source>
</evidence>
<dbReference type="Gene3D" id="1.10.20.140">
    <property type="match status" value="1"/>
</dbReference>
<dbReference type="GO" id="GO:0052381">
    <property type="term" value="F:tRNA dimethylallyltransferase activity"/>
    <property type="evidence" value="ECO:0007669"/>
    <property type="project" value="UniProtKB-UniRule"/>
</dbReference>
<evidence type="ECO:0000256" key="12">
    <source>
        <dbReference type="RuleBase" id="RU003784"/>
    </source>
</evidence>
<dbReference type="SUPFAM" id="SSF52540">
    <property type="entry name" value="P-loop containing nucleoside triphosphate hydrolases"/>
    <property type="match status" value="1"/>
</dbReference>
<comment type="caution">
    <text evidence="14">The sequence shown here is derived from an EMBL/GenBank/DDBJ whole genome shotgun (WGS) entry which is preliminary data.</text>
</comment>
<evidence type="ECO:0000256" key="5">
    <source>
        <dbReference type="ARBA" id="ARBA00022694"/>
    </source>
</evidence>
<keyword evidence="7 10" id="KW-0067">ATP-binding</keyword>
<dbReference type="HAMAP" id="MF_00185">
    <property type="entry name" value="IPP_trans"/>
    <property type="match status" value="1"/>
</dbReference>
<evidence type="ECO:0000256" key="9">
    <source>
        <dbReference type="ARBA" id="ARBA00049563"/>
    </source>
</evidence>
<evidence type="ECO:0000256" key="2">
    <source>
        <dbReference type="ARBA" id="ARBA00003213"/>
    </source>
</evidence>
<dbReference type="InterPro" id="IPR027417">
    <property type="entry name" value="P-loop_NTPase"/>
</dbReference>
<evidence type="ECO:0000313" key="14">
    <source>
        <dbReference type="EMBL" id="PJA20567.1"/>
    </source>
</evidence>
<comment type="catalytic activity">
    <reaction evidence="9 10 11">
        <text>adenosine(37) in tRNA + dimethylallyl diphosphate = N(6)-dimethylallyladenosine(37) in tRNA + diphosphate</text>
        <dbReference type="Rhea" id="RHEA:26482"/>
        <dbReference type="Rhea" id="RHEA-COMP:10162"/>
        <dbReference type="Rhea" id="RHEA-COMP:10375"/>
        <dbReference type="ChEBI" id="CHEBI:33019"/>
        <dbReference type="ChEBI" id="CHEBI:57623"/>
        <dbReference type="ChEBI" id="CHEBI:74411"/>
        <dbReference type="ChEBI" id="CHEBI:74415"/>
        <dbReference type="EC" id="2.5.1.75"/>
    </reaction>
</comment>
<feature type="binding site" evidence="10">
    <location>
        <begin position="9"/>
        <end position="16"/>
    </location>
    <ligand>
        <name>ATP</name>
        <dbReference type="ChEBI" id="CHEBI:30616"/>
    </ligand>
</feature>
<evidence type="ECO:0000256" key="8">
    <source>
        <dbReference type="ARBA" id="ARBA00022842"/>
    </source>
</evidence>
<feature type="region of interest" description="Interaction with substrate tRNA" evidence="10">
    <location>
        <begin position="35"/>
        <end position="38"/>
    </location>
</feature>
<keyword evidence="8 10" id="KW-0460">Magnesium</keyword>
<organism evidence="14 15">
    <name type="scientific">Candidatus Berkelbacteria bacterium CG_4_10_14_0_2_um_filter_35_9_33_12</name>
    <dbReference type="NCBI Taxonomy" id="1974499"/>
    <lineage>
        <taxon>Bacteria</taxon>
        <taxon>Candidatus Berkelbacteria</taxon>
    </lineage>
</organism>
<dbReference type="NCBIfam" id="TIGR00174">
    <property type="entry name" value="miaA"/>
    <property type="match status" value="1"/>
</dbReference>
<feature type="site" description="Interaction with substrate tRNA" evidence="10">
    <location>
        <position position="96"/>
    </location>
</feature>
<comment type="cofactor">
    <cofactor evidence="1 10">
        <name>Mg(2+)</name>
        <dbReference type="ChEBI" id="CHEBI:18420"/>
    </cofactor>
</comment>
<protein>
    <recommendedName>
        <fullName evidence="10">tRNA dimethylallyltransferase</fullName>
        <ecNumber evidence="10">2.5.1.75</ecNumber>
    </recommendedName>
    <alternativeName>
        <fullName evidence="10">Dimethylallyl diphosphate:tRNA dimethylallyltransferase</fullName>
        <shortName evidence="10">DMAPP:tRNA dimethylallyltransferase</shortName>
        <shortName evidence="10">DMATase</shortName>
    </alternativeName>
    <alternativeName>
        <fullName evidence="10">Isopentenyl-diphosphate:tRNA isopentenyltransferase</fullName>
        <shortName evidence="10">IPP transferase</shortName>
        <shortName evidence="10">IPPT</shortName>
        <shortName evidence="10">IPTase</shortName>
    </alternativeName>
</protein>